<accession>A0ABY0P4C6</accession>
<dbReference type="InterPro" id="IPR014748">
    <property type="entry name" value="Enoyl-CoA_hydra_C"/>
</dbReference>
<sequence length="252" mass="27012">MLETARDGTTMVLTLNNPAKRNALSAPLREGLLEAFLRFERDRDLRAAVIIGAGGNFCSGGDIDSMNQSTDLAAGRERFRGVHELTRLMIRGSKPVIAAVEGWAVGAGLGLALAADTVIATPGARFRAGFPQIGLIADFGLLHTLPARIGPARARQFLLYDEVVDAERAGRIGLTDETVASGELLERALALAGRFSQLAPLATAQTRAALARGLDQVLDWERDTQAALLQTADHAEGRTAFLERRKPNFTGR</sequence>
<reference evidence="2 3" key="1">
    <citation type="submission" date="2016-10" db="EMBL/GenBank/DDBJ databases">
        <authorList>
            <person name="Varghese N."/>
            <person name="Submissions S."/>
        </authorList>
    </citation>
    <scope>NUCLEOTIDE SEQUENCE [LARGE SCALE GENOMIC DNA]</scope>
    <source>
        <strain evidence="2 3">DSM 26672</strain>
    </source>
</reference>
<keyword evidence="3" id="KW-1185">Reference proteome</keyword>
<dbReference type="Gene3D" id="1.10.12.10">
    <property type="entry name" value="Lyase 2-enoyl-coa Hydratase, Chain A, domain 2"/>
    <property type="match status" value="1"/>
</dbReference>
<comment type="caution">
    <text evidence="2">The sequence shown here is derived from an EMBL/GenBank/DDBJ whole genome shotgun (WGS) entry which is preliminary data.</text>
</comment>
<proteinExistence type="inferred from homology"/>
<dbReference type="RefSeq" id="WP_091860418.1">
    <property type="nucleotide sequence ID" value="NZ_FNBZ01000007.1"/>
</dbReference>
<protein>
    <submittedName>
        <fullName evidence="2">Enoyl-CoA hydratase/carnithine racemase</fullName>
    </submittedName>
</protein>
<dbReference type="PANTHER" id="PTHR43459:SF1">
    <property type="entry name" value="EG:BACN32G11.4 PROTEIN"/>
    <property type="match status" value="1"/>
</dbReference>
<comment type="similarity">
    <text evidence="1">Belongs to the enoyl-CoA hydratase/isomerase family.</text>
</comment>
<dbReference type="Gene3D" id="3.90.226.10">
    <property type="entry name" value="2-enoyl-CoA Hydratase, Chain A, domain 1"/>
    <property type="match status" value="1"/>
</dbReference>
<organism evidence="2 3">
    <name type="scientific">Bosea robiniae</name>
    <dbReference type="NCBI Taxonomy" id="1036780"/>
    <lineage>
        <taxon>Bacteria</taxon>
        <taxon>Pseudomonadati</taxon>
        <taxon>Pseudomonadota</taxon>
        <taxon>Alphaproteobacteria</taxon>
        <taxon>Hyphomicrobiales</taxon>
        <taxon>Boseaceae</taxon>
        <taxon>Bosea</taxon>
    </lineage>
</organism>
<dbReference type="SUPFAM" id="SSF52096">
    <property type="entry name" value="ClpP/crotonase"/>
    <property type="match status" value="1"/>
</dbReference>
<dbReference type="EMBL" id="FNBZ01000007">
    <property type="protein sequence ID" value="SDH24101.1"/>
    <property type="molecule type" value="Genomic_DNA"/>
</dbReference>
<dbReference type="InterPro" id="IPR001753">
    <property type="entry name" value="Enoyl-CoA_hydra/iso"/>
</dbReference>
<evidence type="ECO:0000256" key="1">
    <source>
        <dbReference type="ARBA" id="ARBA00005254"/>
    </source>
</evidence>
<name>A0ABY0P4C6_9HYPH</name>
<gene>
    <name evidence="2" type="ORF">SAMN05421844_107256</name>
</gene>
<evidence type="ECO:0000313" key="3">
    <source>
        <dbReference type="Proteomes" id="UP000199468"/>
    </source>
</evidence>
<dbReference type="Pfam" id="PF00378">
    <property type="entry name" value="ECH_1"/>
    <property type="match status" value="1"/>
</dbReference>
<dbReference type="InterPro" id="IPR029045">
    <property type="entry name" value="ClpP/crotonase-like_dom_sf"/>
</dbReference>
<dbReference type="Proteomes" id="UP000199468">
    <property type="component" value="Unassembled WGS sequence"/>
</dbReference>
<evidence type="ECO:0000313" key="2">
    <source>
        <dbReference type="EMBL" id="SDH24101.1"/>
    </source>
</evidence>
<dbReference type="PANTHER" id="PTHR43459">
    <property type="entry name" value="ENOYL-COA HYDRATASE"/>
    <property type="match status" value="1"/>
</dbReference>
<dbReference type="CDD" id="cd06558">
    <property type="entry name" value="crotonase-like"/>
    <property type="match status" value="1"/>
</dbReference>